<dbReference type="Proteomes" id="UP001454086">
    <property type="component" value="Unassembled WGS sequence"/>
</dbReference>
<keyword evidence="3" id="KW-1185">Reference proteome</keyword>
<reference evidence="2 3" key="1">
    <citation type="submission" date="2024-03" db="EMBL/GenBank/DDBJ databases">
        <title>Human intestinal bacterial collection.</title>
        <authorList>
            <person name="Pauvert C."/>
            <person name="Hitch T.C.A."/>
            <person name="Clavel T."/>
        </authorList>
    </citation>
    <scope>NUCLEOTIDE SEQUENCE [LARGE SCALE GENOMIC DNA]</scope>
    <source>
        <strain evidence="2 3">CLA-SR-H021</strain>
    </source>
</reference>
<evidence type="ECO:0000256" key="1">
    <source>
        <dbReference type="SAM" id="MobiDB-lite"/>
    </source>
</evidence>
<evidence type="ECO:0000313" key="2">
    <source>
        <dbReference type="EMBL" id="MEQ2426522.1"/>
    </source>
</evidence>
<dbReference type="EMBL" id="JBBMFM010000064">
    <property type="protein sequence ID" value="MEQ2426522.1"/>
    <property type="molecule type" value="Genomic_DNA"/>
</dbReference>
<gene>
    <name evidence="2" type="ORF">WMQ36_16235</name>
</gene>
<dbReference type="RefSeq" id="WP_155858526.1">
    <property type="nucleotide sequence ID" value="NZ_JAJFEB010000002.1"/>
</dbReference>
<name>A0ABV1DA44_9FIRM</name>
<proteinExistence type="predicted"/>
<accession>A0ABV1DA44</accession>
<protein>
    <submittedName>
        <fullName evidence="2">Uncharacterized protein</fullName>
    </submittedName>
</protein>
<feature type="compositionally biased region" description="Basic and acidic residues" evidence="1">
    <location>
        <begin position="36"/>
        <end position="46"/>
    </location>
</feature>
<comment type="caution">
    <text evidence="2">The sequence shown here is derived from an EMBL/GenBank/DDBJ whole genome shotgun (WGS) entry which is preliminary data.</text>
</comment>
<feature type="region of interest" description="Disordered" evidence="1">
    <location>
        <begin position="1"/>
        <end position="46"/>
    </location>
</feature>
<sequence>MKDMPGKRYGKKALAGTNGPEPLSRSCPGAGFGRRMNLDAGKEAGD</sequence>
<evidence type="ECO:0000313" key="3">
    <source>
        <dbReference type="Proteomes" id="UP001454086"/>
    </source>
</evidence>
<organism evidence="2 3">
    <name type="scientific">Enterocloster hominis</name>
    <name type="common">ex Hitch et al. 2024</name>
    <dbReference type="NCBI Taxonomy" id="1917870"/>
    <lineage>
        <taxon>Bacteria</taxon>
        <taxon>Bacillati</taxon>
        <taxon>Bacillota</taxon>
        <taxon>Clostridia</taxon>
        <taxon>Lachnospirales</taxon>
        <taxon>Lachnospiraceae</taxon>
        <taxon>Enterocloster</taxon>
    </lineage>
</organism>